<dbReference type="Proteomes" id="UP001164693">
    <property type="component" value="Chromosome"/>
</dbReference>
<dbReference type="RefSeq" id="WP_269441622.1">
    <property type="nucleotide sequence ID" value="NZ_CP097463.1"/>
</dbReference>
<sequence length="172" mass="18998">MSANITKCRQASHGRGLRRRGCGRFPDIEPTQAHRDDQLEREARRVAADSGRASTPAVSPARPPLPPKLLPEGLRDAIVAAYRQRAELSATSADAAVSRRPMWDLTSLLCEAAPALAIEPGEVAVRLCELPLNATAEQVWACVRTAPRADMWEYSNEHHQCVRIGDWQSWLP</sequence>
<gene>
    <name evidence="2" type="ORF">M6B22_11165</name>
</gene>
<dbReference type="EMBL" id="CP097463">
    <property type="protein sequence ID" value="WAX55120.1"/>
    <property type="molecule type" value="Genomic_DNA"/>
</dbReference>
<feature type="region of interest" description="Disordered" evidence="1">
    <location>
        <begin position="1"/>
        <end position="69"/>
    </location>
</feature>
<keyword evidence="3" id="KW-1185">Reference proteome</keyword>
<evidence type="ECO:0000313" key="3">
    <source>
        <dbReference type="Proteomes" id="UP001164693"/>
    </source>
</evidence>
<evidence type="ECO:0000313" key="2">
    <source>
        <dbReference type="EMBL" id="WAX55120.1"/>
    </source>
</evidence>
<feature type="compositionally biased region" description="Basic and acidic residues" evidence="1">
    <location>
        <begin position="32"/>
        <end position="47"/>
    </location>
</feature>
<protein>
    <submittedName>
        <fullName evidence="2">Uncharacterized protein</fullName>
    </submittedName>
</protein>
<proteinExistence type="predicted"/>
<evidence type="ECO:0000256" key="1">
    <source>
        <dbReference type="SAM" id="MobiDB-lite"/>
    </source>
</evidence>
<organism evidence="2 3">
    <name type="scientific">Jatrophihabitans cynanchi</name>
    <dbReference type="NCBI Taxonomy" id="2944128"/>
    <lineage>
        <taxon>Bacteria</taxon>
        <taxon>Bacillati</taxon>
        <taxon>Actinomycetota</taxon>
        <taxon>Actinomycetes</taxon>
        <taxon>Jatrophihabitantales</taxon>
        <taxon>Jatrophihabitantaceae</taxon>
        <taxon>Jatrophihabitans</taxon>
    </lineage>
</organism>
<name>A0ABY7JRD6_9ACTN</name>
<reference evidence="2" key="1">
    <citation type="submission" date="2022-05" db="EMBL/GenBank/DDBJ databases">
        <title>Jatrophihabitans sp. SB3-54 whole genome sequence.</title>
        <authorList>
            <person name="Suh M.K."/>
            <person name="Eom M.K."/>
            <person name="Kim J.S."/>
            <person name="Kim H.S."/>
            <person name="Do H.E."/>
            <person name="Shin Y.K."/>
            <person name="Lee J.-S."/>
        </authorList>
    </citation>
    <scope>NUCLEOTIDE SEQUENCE</scope>
    <source>
        <strain evidence="2">SB3-54</strain>
    </source>
</reference>
<accession>A0ABY7JRD6</accession>
<feature type="compositionally biased region" description="Basic residues" evidence="1">
    <location>
        <begin position="10"/>
        <end position="22"/>
    </location>
</feature>